<reference evidence="9 10" key="1">
    <citation type="submission" date="2016-03" db="EMBL/GenBank/DDBJ databases">
        <title>Pediococcus and Lactobacillus from brewery environment - whole genome sequencing and assembly.</title>
        <authorList>
            <person name="Behr J."/>
            <person name="Geissler A.J."/>
            <person name="Vogel R.F."/>
        </authorList>
    </citation>
    <scope>NUCLEOTIDE SEQUENCE [LARGE SCALE GENOMIC DNA]</scope>
    <source>
        <strain evidence="9 10">TMW 1.1989</strain>
    </source>
</reference>
<dbReference type="InterPro" id="IPR004722">
    <property type="entry name" value="DHOase"/>
</dbReference>
<feature type="binding site" evidence="7">
    <location>
        <position position="61"/>
    </location>
    <ligand>
        <name>Zn(2+)</name>
        <dbReference type="ChEBI" id="CHEBI:29105"/>
        <label>1</label>
    </ligand>
</feature>
<feature type="binding site" evidence="7">
    <location>
        <position position="151"/>
    </location>
    <ligand>
        <name>Zn(2+)</name>
        <dbReference type="ChEBI" id="CHEBI:29105"/>
        <label>1</label>
    </ligand>
</feature>
<dbReference type="KEGG" id="lbt:AYR52_04140"/>
<keyword evidence="5 7" id="KW-0862">Zinc</keyword>
<dbReference type="GO" id="GO:0004038">
    <property type="term" value="F:allantoinase activity"/>
    <property type="evidence" value="ECO:0007669"/>
    <property type="project" value="TreeGrafter"/>
</dbReference>
<feature type="active site" evidence="7">
    <location>
        <position position="304"/>
    </location>
</feature>
<feature type="binding site" evidence="7">
    <location>
        <position position="277"/>
    </location>
    <ligand>
        <name>substrate</name>
    </ligand>
</feature>
<dbReference type="SUPFAM" id="SSF51338">
    <property type="entry name" value="Composite domain of metallo-dependent hydrolases"/>
    <property type="match status" value="1"/>
</dbReference>
<dbReference type="Proteomes" id="UP000078582">
    <property type="component" value="Chromosome"/>
</dbReference>
<feature type="domain" description="Dihydroorotase catalytic" evidence="8">
    <location>
        <begin position="49"/>
        <end position="237"/>
    </location>
</feature>
<gene>
    <name evidence="7" type="primary">pyrC</name>
    <name evidence="9" type="ORF">AYR53_09275</name>
</gene>
<dbReference type="Pfam" id="PF12890">
    <property type="entry name" value="DHOase"/>
    <property type="match status" value="1"/>
</dbReference>
<keyword evidence="6 7" id="KW-0665">Pyrimidine biosynthesis</keyword>
<sequence length="429" mass="45487">MTETILKNGRVWLDGHIQTCDLLIENAKIKAIGQNLTSPTAKVIDVSNQLVAPGLVDLHVHLRDPGQTAKETIKTGSLAAAHGGFTTIGAMPNVTPVPDTAEQIATLVARNANEGVVHIKQYAPITKQRRAGALTDFAAMKTAGAFAVSNDGSGVQDAGSMFQALKEAQANDLPLAAHVEEDKLLFGGVMNAGAPAKRLGLPGIINAAETSQLARDLELAQQTGAHYHMCHVSTAESVRLIRQAKAAGIKVTCEVTPHHLLLSDDMIKGDDANFKMNPPLRSEQDRQALVAGLLDGTINCIATDHAPHTAAEKQQGFLKSPFGIVGSETAFSLLYTHFVKENIFSLNQLLNWLSTKPAQIFGLKNTGYLGLGTVADIAVFDLNTATTIETDTFLSKGHNSPFIGQSVFGTTTLTLVAGKVAYQKGGTTK</sequence>
<feature type="binding site" evidence="7">
    <location>
        <position position="151"/>
    </location>
    <ligand>
        <name>Zn(2+)</name>
        <dbReference type="ChEBI" id="CHEBI:29105"/>
        <label>2</label>
    </ligand>
</feature>
<dbReference type="STRING" id="375175.AYR53_09275"/>
<dbReference type="InterPro" id="IPR024403">
    <property type="entry name" value="DHOase_cat"/>
</dbReference>
<evidence type="ECO:0000256" key="1">
    <source>
        <dbReference type="ARBA" id="ARBA00002368"/>
    </source>
</evidence>
<feature type="binding site" evidence="7">
    <location>
        <position position="231"/>
    </location>
    <ligand>
        <name>Zn(2+)</name>
        <dbReference type="ChEBI" id="CHEBI:29105"/>
        <label>2</label>
    </ligand>
</feature>
<feature type="binding site" evidence="7">
    <location>
        <begin position="61"/>
        <end position="63"/>
    </location>
    <ligand>
        <name>substrate</name>
    </ligand>
</feature>
<dbReference type="UniPathway" id="UPA00070">
    <property type="reaction ID" value="UER00117"/>
</dbReference>
<dbReference type="PANTHER" id="PTHR43668:SF2">
    <property type="entry name" value="ALLANTOINASE"/>
    <property type="match status" value="1"/>
</dbReference>
<dbReference type="NCBIfam" id="NF006837">
    <property type="entry name" value="PRK09357.1-2"/>
    <property type="match status" value="1"/>
</dbReference>
<dbReference type="AlphaFoldDB" id="A0A192H3I9"/>
<evidence type="ECO:0000313" key="9">
    <source>
        <dbReference type="EMBL" id="ANK62935.1"/>
    </source>
</evidence>
<comment type="similarity">
    <text evidence="2 7">Belongs to the metallo-dependent hydrolases superfamily. DHOase family. Class I DHOase subfamily.</text>
</comment>
<dbReference type="PANTHER" id="PTHR43668">
    <property type="entry name" value="ALLANTOINASE"/>
    <property type="match status" value="1"/>
</dbReference>
<dbReference type="PROSITE" id="PS00482">
    <property type="entry name" value="DIHYDROOROTASE_1"/>
    <property type="match status" value="1"/>
</dbReference>
<dbReference type="HAMAP" id="MF_00220_B">
    <property type="entry name" value="PyrC_classI_B"/>
    <property type="match status" value="1"/>
</dbReference>
<evidence type="ECO:0000256" key="7">
    <source>
        <dbReference type="HAMAP-Rule" id="MF_00220"/>
    </source>
</evidence>
<dbReference type="InterPro" id="IPR050138">
    <property type="entry name" value="DHOase/Allantoinase_Hydrolase"/>
</dbReference>
<dbReference type="PROSITE" id="PS00483">
    <property type="entry name" value="DIHYDROOROTASE_2"/>
    <property type="match status" value="1"/>
</dbReference>
<dbReference type="SUPFAM" id="SSF51556">
    <property type="entry name" value="Metallo-dependent hydrolases"/>
    <property type="match status" value="1"/>
</dbReference>
<keyword evidence="3 7" id="KW-0479">Metal-binding</keyword>
<dbReference type="GO" id="GO:0006145">
    <property type="term" value="P:purine nucleobase catabolic process"/>
    <property type="evidence" value="ECO:0007669"/>
    <property type="project" value="TreeGrafter"/>
</dbReference>
<dbReference type="InterPro" id="IPR032466">
    <property type="entry name" value="Metal_Hydrolase"/>
</dbReference>
<feature type="binding site" evidence="7">
    <location>
        <position position="59"/>
    </location>
    <ligand>
        <name>Zn(2+)</name>
        <dbReference type="ChEBI" id="CHEBI:29105"/>
        <label>1</label>
    </ligand>
</feature>
<comment type="catalytic activity">
    <reaction evidence="7">
        <text>(S)-dihydroorotate + H2O = N-carbamoyl-L-aspartate + H(+)</text>
        <dbReference type="Rhea" id="RHEA:24296"/>
        <dbReference type="ChEBI" id="CHEBI:15377"/>
        <dbReference type="ChEBI" id="CHEBI:15378"/>
        <dbReference type="ChEBI" id="CHEBI:30864"/>
        <dbReference type="ChEBI" id="CHEBI:32814"/>
        <dbReference type="EC" id="3.5.2.3"/>
    </reaction>
</comment>
<keyword evidence="4 7" id="KW-0378">Hydrolase</keyword>
<evidence type="ECO:0000256" key="5">
    <source>
        <dbReference type="ARBA" id="ARBA00022833"/>
    </source>
</evidence>
<organism evidence="9 10">
    <name type="scientific">Loigolactobacillus backii</name>
    <dbReference type="NCBI Taxonomy" id="375175"/>
    <lineage>
        <taxon>Bacteria</taxon>
        <taxon>Bacillati</taxon>
        <taxon>Bacillota</taxon>
        <taxon>Bacilli</taxon>
        <taxon>Lactobacillales</taxon>
        <taxon>Lactobacillaceae</taxon>
        <taxon>Loigolactobacillus</taxon>
    </lineage>
</organism>
<dbReference type="RefSeq" id="WP_068224228.1">
    <property type="nucleotide sequence ID" value="NZ_CP014623.1"/>
</dbReference>
<dbReference type="OrthoDB" id="9765462at2"/>
<proteinExistence type="inferred from homology"/>
<feature type="binding site" evidence="7">
    <location>
        <position position="178"/>
    </location>
    <ligand>
        <name>Zn(2+)</name>
        <dbReference type="ChEBI" id="CHEBI:29105"/>
        <label>2</label>
    </ligand>
</feature>
<evidence type="ECO:0000313" key="10">
    <source>
        <dbReference type="Proteomes" id="UP000078582"/>
    </source>
</evidence>
<dbReference type="NCBIfam" id="TIGR00857">
    <property type="entry name" value="pyrC_multi"/>
    <property type="match status" value="1"/>
</dbReference>
<feature type="binding site" evidence="7">
    <location>
        <position position="93"/>
    </location>
    <ligand>
        <name>substrate</name>
    </ligand>
</feature>
<comment type="cofactor">
    <cofactor evidence="7">
        <name>Zn(2+)</name>
        <dbReference type="ChEBI" id="CHEBI:29105"/>
    </cofactor>
    <text evidence="7">Binds 2 Zn(2+) ions per subunit.</text>
</comment>
<comment type="function">
    <text evidence="1 7">Catalyzes the reversible cyclization of carbamoyl aspartate to dihydroorotate.</text>
</comment>
<dbReference type="Gene3D" id="3.20.20.140">
    <property type="entry name" value="Metal-dependent hydrolases"/>
    <property type="match status" value="1"/>
</dbReference>
<dbReference type="GO" id="GO:0005737">
    <property type="term" value="C:cytoplasm"/>
    <property type="evidence" value="ECO:0007669"/>
    <property type="project" value="TreeGrafter"/>
</dbReference>
<dbReference type="Gene3D" id="2.30.40.10">
    <property type="entry name" value="Urease, subunit C, domain 1"/>
    <property type="match status" value="1"/>
</dbReference>
<evidence type="ECO:0000256" key="6">
    <source>
        <dbReference type="ARBA" id="ARBA00022975"/>
    </source>
</evidence>
<name>A0A192H3I9_9LACO</name>
<dbReference type="CDD" id="cd01317">
    <property type="entry name" value="DHOase_IIa"/>
    <property type="match status" value="1"/>
</dbReference>
<feature type="binding site" evidence="7">
    <location>
        <position position="304"/>
    </location>
    <ligand>
        <name>Zn(2+)</name>
        <dbReference type="ChEBI" id="CHEBI:29105"/>
        <label>1</label>
    </ligand>
</feature>
<protein>
    <recommendedName>
        <fullName evidence="7">Dihydroorotase</fullName>
        <shortName evidence="7">DHOase</shortName>
        <ecNumber evidence="7">3.5.2.3</ecNumber>
    </recommendedName>
</protein>
<accession>A0A192H3I9</accession>
<dbReference type="GeneID" id="42982446"/>
<evidence type="ECO:0000256" key="2">
    <source>
        <dbReference type="ARBA" id="ARBA00010286"/>
    </source>
</evidence>
<evidence type="ECO:0000256" key="4">
    <source>
        <dbReference type="ARBA" id="ARBA00022801"/>
    </source>
</evidence>
<feature type="binding site" evidence="7">
    <location>
        <position position="308"/>
    </location>
    <ligand>
        <name>substrate</name>
    </ligand>
</feature>
<feature type="binding site" evidence="7">
    <location>
        <begin position="322"/>
        <end position="323"/>
    </location>
    <ligand>
        <name>substrate</name>
    </ligand>
</feature>
<dbReference type="GO" id="GO:0008270">
    <property type="term" value="F:zinc ion binding"/>
    <property type="evidence" value="ECO:0007669"/>
    <property type="project" value="UniProtKB-UniRule"/>
</dbReference>
<evidence type="ECO:0000256" key="3">
    <source>
        <dbReference type="ARBA" id="ARBA00022723"/>
    </source>
</evidence>
<dbReference type="InterPro" id="IPR011059">
    <property type="entry name" value="Metal-dep_hydrolase_composite"/>
</dbReference>
<keyword evidence="10" id="KW-1185">Reference proteome</keyword>
<evidence type="ECO:0000259" key="8">
    <source>
        <dbReference type="Pfam" id="PF12890"/>
    </source>
</evidence>
<dbReference type="InterPro" id="IPR002195">
    <property type="entry name" value="Dihydroorotase_CS"/>
</dbReference>
<dbReference type="EC" id="3.5.2.3" evidence="7"/>
<dbReference type="GO" id="GO:0044205">
    <property type="term" value="P:'de novo' UMP biosynthetic process"/>
    <property type="evidence" value="ECO:0007669"/>
    <property type="project" value="UniProtKB-UniRule"/>
</dbReference>
<comment type="pathway">
    <text evidence="7">Pyrimidine metabolism; UMP biosynthesis via de novo pathway; (S)-dihydroorotate from bicarbonate: step 3/3.</text>
</comment>
<dbReference type="EMBL" id="CP014873">
    <property type="protein sequence ID" value="ANK62935.1"/>
    <property type="molecule type" value="Genomic_DNA"/>
</dbReference>
<dbReference type="GO" id="GO:0004151">
    <property type="term" value="F:dihydroorotase activity"/>
    <property type="evidence" value="ECO:0007669"/>
    <property type="project" value="UniProtKB-UniRule"/>
</dbReference>